<dbReference type="OrthoDB" id="9784538at2"/>
<gene>
    <name evidence="9" type="ORF">SAMN04488094_10433</name>
</gene>
<evidence type="ECO:0000313" key="10">
    <source>
        <dbReference type="Proteomes" id="UP000198728"/>
    </source>
</evidence>
<dbReference type="PANTHER" id="PTHR32196:SF21">
    <property type="entry name" value="ABC TRANSPORTER PERMEASE PROTEIN YPHD-RELATED"/>
    <property type="match status" value="1"/>
</dbReference>
<evidence type="ECO:0000256" key="4">
    <source>
        <dbReference type="ARBA" id="ARBA00022519"/>
    </source>
</evidence>
<dbReference type="PANTHER" id="PTHR32196">
    <property type="entry name" value="ABC TRANSPORTER PERMEASE PROTEIN YPHD-RELATED-RELATED"/>
    <property type="match status" value="1"/>
</dbReference>
<feature type="transmembrane region" description="Helical" evidence="8">
    <location>
        <begin position="110"/>
        <end position="134"/>
    </location>
</feature>
<dbReference type="STRING" id="441112.SAMN04488094_10433"/>
<dbReference type="RefSeq" id="WP_093360369.1">
    <property type="nucleotide sequence ID" value="NZ_FOLG01000004.1"/>
</dbReference>
<feature type="transmembrane region" description="Helical" evidence="8">
    <location>
        <begin position="140"/>
        <end position="160"/>
    </location>
</feature>
<keyword evidence="2" id="KW-0813">Transport</keyword>
<dbReference type="InterPro" id="IPR001851">
    <property type="entry name" value="ABC_transp_permease"/>
</dbReference>
<evidence type="ECO:0000256" key="3">
    <source>
        <dbReference type="ARBA" id="ARBA00022475"/>
    </source>
</evidence>
<evidence type="ECO:0000256" key="1">
    <source>
        <dbReference type="ARBA" id="ARBA00004651"/>
    </source>
</evidence>
<evidence type="ECO:0000256" key="2">
    <source>
        <dbReference type="ARBA" id="ARBA00022448"/>
    </source>
</evidence>
<dbReference type="Pfam" id="PF02653">
    <property type="entry name" value="BPD_transp_2"/>
    <property type="match status" value="1"/>
</dbReference>
<proteinExistence type="predicted"/>
<dbReference type="CDD" id="cd06579">
    <property type="entry name" value="TM_PBP1_transp_AraH_like"/>
    <property type="match status" value="1"/>
</dbReference>
<dbReference type="GO" id="GO:0022857">
    <property type="term" value="F:transmembrane transporter activity"/>
    <property type="evidence" value="ECO:0007669"/>
    <property type="project" value="InterPro"/>
</dbReference>
<dbReference type="GO" id="GO:0005886">
    <property type="term" value="C:plasma membrane"/>
    <property type="evidence" value="ECO:0007669"/>
    <property type="project" value="UniProtKB-SubCell"/>
</dbReference>
<dbReference type="EMBL" id="FOLG01000004">
    <property type="protein sequence ID" value="SFC34035.1"/>
    <property type="molecule type" value="Genomic_DNA"/>
</dbReference>
<name>A0A1I1ID45_9RHOB</name>
<keyword evidence="7 8" id="KW-0472">Membrane</keyword>
<evidence type="ECO:0000256" key="8">
    <source>
        <dbReference type="SAM" id="Phobius"/>
    </source>
</evidence>
<reference evidence="9 10" key="1">
    <citation type="submission" date="2016-10" db="EMBL/GenBank/DDBJ databases">
        <authorList>
            <person name="de Groot N.N."/>
        </authorList>
    </citation>
    <scope>NUCLEOTIDE SEQUENCE [LARGE SCALE GENOMIC DNA]</scope>
    <source>
        <strain evidence="9 10">DSM 19548</strain>
    </source>
</reference>
<keyword evidence="3" id="KW-1003">Cell membrane</keyword>
<comment type="subcellular location">
    <subcellularLocation>
        <location evidence="1">Cell membrane</location>
        <topology evidence="1">Multi-pass membrane protein</topology>
    </subcellularLocation>
</comment>
<feature type="transmembrane region" description="Helical" evidence="8">
    <location>
        <begin position="232"/>
        <end position="251"/>
    </location>
</feature>
<evidence type="ECO:0000256" key="7">
    <source>
        <dbReference type="ARBA" id="ARBA00023136"/>
    </source>
</evidence>
<dbReference type="AlphaFoldDB" id="A0A1I1ID45"/>
<accession>A0A1I1ID45</accession>
<feature type="transmembrane region" description="Helical" evidence="8">
    <location>
        <begin position="81"/>
        <end position="98"/>
    </location>
</feature>
<keyword evidence="4" id="KW-0997">Cell inner membrane</keyword>
<evidence type="ECO:0000256" key="5">
    <source>
        <dbReference type="ARBA" id="ARBA00022692"/>
    </source>
</evidence>
<feature type="transmembrane region" description="Helical" evidence="8">
    <location>
        <begin position="181"/>
        <end position="203"/>
    </location>
</feature>
<sequence length="335" mass="34953">MATTRTLKQPFSLKRYGIVVAFLGLCALVSLICQIRVMQGVWPVNVFLTVNNLMLILHQISVNGILAVGMTFVVISAGIDLSVGSVLAFAGMMAASFATRSTGVTPWSGVYFVAIPVLAALATGALCGAANGFIVSRFRIQPFIATLGMLLAARGMTMAVTGGNPISALSPEFRWFGTGRLFDVIPIPVVILAIVFVLAWVLLNKTVFGRYVYAVGGNEKSARTSGINTTSVLMWVYIVAGFLSGVAGIILTAKTGSAQTAAGTAYELDAIAAVVIGGASLSGGVGRLSGTFFGALIIGVMNNGLDILGVESFYQLIIKGALIVLAVIFDSRRQA</sequence>
<keyword evidence="5 8" id="KW-0812">Transmembrane</keyword>
<evidence type="ECO:0000256" key="6">
    <source>
        <dbReference type="ARBA" id="ARBA00022989"/>
    </source>
</evidence>
<dbReference type="Proteomes" id="UP000198728">
    <property type="component" value="Unassembled WGS sequence"/>
</dbReference>
<feature type="transmembrane region" description="Helical" evidence="8">
    <location>
        <begin position="53"/>
        <end position="75"/>
    </location>
</feature>
<evidence type="ECO:0000313" key="9">
    <source>
        <dbReference type="EMBL" id="SFC34035.1"/>
    </source>
</evidence>
<keyword evidence="6 8" id="KW-1133">Transmembrane helix</keyword>
<keyword evidence="10" id="KW-1185">Reference proteome</keyword>
<feature type="transmembrane region" description="Helical" evidence="8">
    <location>
        <begin position="312"/>
        <end position="329"/>
    </location>
</feature>
<protein>
    <submittedName>
        <fullName evidence="9">Monosaccharide ABC transporter membrane protein, CUT2 family</fullName>
    </submittedName>
</protein>
<feature type="transmembrane region" description="Helical" evidence="8">
    <location>
        <begin position="16"/>
        <end position="33"/>
    </location>
</feature>
<organism evidence="9 10">
    <name type="scientific">Tropicimonas isoalkanivorans</name>
    <dbReference type="NCBI Taxonomy" id="441112"/>
    <lineage>
        <taxon>Bacteria</taxon>
        <taxon>Pseudomonadati</taxon>
        <taxon>Pseudomonadota</taxon>
        <taxon>Alphaproteobacteria</taxon>
        <taxon>Rhodobacterales</taxon>
        <taxon>Roseobacteraceae</taxon>
        <taxon>Tropicimonas</taxon>
    </lineage>
</organism>